<dbReference type="Pfam" id="PF01614">
    <property type="entry name" value="IclR_C"/>
    <property type="match status" value="1"/>
</dbReference>
<sequence length="268" mass="27670">MPADVSAIDTSGSDRQSGTTVQSVDRALQILELIGQAGSAGVSELALQLGVHKSTVSRLIGSLEARGFVEQVPGGRGYRIGFTVVRLAGTTAAKLDLNKYGQDVCNQVAADTGETTNLAVLNGDQAINVVEALGTAGVALHTWIGQATPAHTTSSGKVLLASLTAAQLRDLLPERLASYTANTVTDRKELLDELALVTERGWAVADEELEVGMVAIAVPVRDHTGGVIAALSISGPRYRLDPADAPTIAASLADAVAELSAKFGYTGP</sequence>
<dbReference type="InterPro" id="IPR050707">
    <property type="entry name" value="HTH_MetabolicPath_Reg"/>
</dbReference>
<protein>
    <submittedName>
        <fullName evidence="5">Helix-turn-helix domain-containing protein</fullName>
    </submittedName>
</protein>
<gene>
    <name evidence="5" type="ORF">GII30_03025</name>
</gene>
<dbReference type="Pfam" id="PF09339">
    <property type="entry name" value="HTH_IclR"/>
    <property type="match status" value="1"/>
</dbReference>
<dbReference type="InterPro" id="IPR029016">
    <property type="entry name" value="GAF-like_dom_sf"/>
</dbReference>
<dbReference type="PANTHER" id="PTHR30136">
    <property type="entry name" value="HELIX-TURN-HELIX TRANSCRIPTIONAL REGULATOR, ICLR FAMILY"/>
    <property type="match status" value="1"/>
</dbReference>
<accession>A0A857LIV9</accession>
<keyword evidence="2" id="KW-0238">DNA-binding</keyword>
<dbReference type="GO" id="GO:0003700">
    <property type="term" value="F:DNA-binding transcription factor activity"/>
    <property type="evidence" value="ECO:0007669"/>
    <property type="project" value="InterPro"/>
</dbReference>
<dbReference type="InterPro" id="IPR011991">
    <property type="entry name" value="ArsR-like_HTH"/>
</dbReference>
<dbReference type="InterPro" id="IPR001034">
    <property type="entry name" value="DeoR_HTH"/>
</dbReference>
<evidence type="ECO:0000256" key="3">
    <source>
        <dbReference type="ARBA" id="ARBA00023163"/>
    </source>
</evidence>
<dbReference type="InterPro" id="IPR014757">
    <property type="entry name" value="Tscrpt_reg_IclR_C"/>
</dbReference>
<keyword evidence="1" id="KW-0805">Transcription regulation</keyword>
<dbReference type="EMBL" id="CP045810">
    <property type="protein sequence ID" value="QHN38285.1"/>
    <property type="molecule type" value="Genomic_DNA"/>
</dbReference>
<name>A0A857LIV9_9ACTN</name>
<dbReference type="RefSeq" id="WP_005193481.1">
    <property type="nucleotide sequence ID" value="NZ_CP045804.1"/>
</dbReference>
<dbReference type="InterPro" id="IPR036390">
    <property type="entry name" value="WH_DNA-bd_sf"/>
</dbReference>
<dbReference type="InterPro" id="IPR005471">
    <property type="entry name" value="Tscrpt_reg_IclR_N"/>
</dbReference>
<organism evidence="5">
    <name type="scientific">Gordonia amarae</name>
    <dbReference type="NCBI Taxonomy" id="36821"/>
    <lineage>
        <taxon>Bacteria</taxon>
        <taxon>Bacillati</taxon>
        <taxon>Actinomycetota</taxon>
        <taxon>Actinomycetes</taxon>
        <taxon>Mycobacteriales</taxon>
        <taxon>Gordoniaceae</taxon>
        <taxon>Gordonia</taxon>
    </lineage>
</organism>
<dbReference type="SMART" id="SM00346">
    <property type="entry name" value="HTH_ICLR"/>
    <property type="match status" value="1"/>
</dbReference>
<dbReference type="PROSITE" id="PS51000">
    <property type="entry name" value="HTH_DEOR_2"/>
    <property type="match status" value="1"/>
</dbReference>
<dbReference type="SUPFAM" id="SSF46785">
    <property type="entry name" value="Winged helix' DNA-binding domain"/>
    <property type="match status" value="1"/>
</dbReference>
<evidence type="ECO:0000256" key="2">
    <source>
        <dbReference type="ARBA" id="ARBA00023125"/>
    </source>
</evidence>
<evidence type="ECO:0000313" key="5">
    <source>
        <dbReference type="EMBL" id="QHN38285.1"/>
    </source>
</evidence>
<dbReference type="PANTHER" id="PTHR30136:SF35">
    <property type="entry name" value="HTH-TYPE TRANSCRIPTIONAL REGULATOR RV1719"/>
    <property type="match status" value="1"/>
</dbReference>
<dbReference type="Gene3D" id="1.10.10.10">
    <property type="entry name" value="Winged helix-like DNA-binding domain superfamily/Winged helix DNA-binding domain"/>
    <property type="match status" value="1"/>
</dbReference>
<keyword evidence="3" id="KW-0804">Transcription</keyword>
<evidence type="ECO:0000256" key="4">
    <source>
        <dbReference type="SAM" id="MobiDB-lite"/>
    </source>
</evidence>
<dbReference type="GO" id="GO:0045892">
    <property type="term" value="P:negative regulation of DNA-templated transcription"/>
    <property type="evidence" value="ECO:0007669"/>
    <property type="project" value="TreeGrafter"/>
</dbReference>
<dbReference type="Gene3D" id="3.30.450.40">
    <property type="match status" value="1"/>
</dbReference>
<dbReference type="CDD" id="cd00090">
    <property type="entry name" value="HTH_ARSR"/>
    <property type="match status" value="1"/>
</dbReference>
<dbReference type="SUPFAM" id="SSF55781">
    <property type="entry name" value="GAF domain-like"/>
    <property type="match status" value="1"/>
</dbReference>
<proteinExistence type="predicted"/>
<dbReference type="InterPro" id="IPR036388">
    <property type="entry name" value="WH-like_DNA-bd_sf"/>
</dbReference>
<dbReference type="GO" id="GO:0003677">
    <property type="term" value="F:DNA binding"/>
    <property type="evidence" value="ECO:0007669"/>
    <property type="project" value="UniProtKB-KW"/>
</dbReference>
<dbReference type="PROSITE" id="PS51077">
    <property type="entry name" value="HTH_ICLR"/>
    <property type="match status" value="1"/>
</dbReference>
<dbReference type="PROSITE" id="PS51078">
    <property type="entry name" value="ICLR_ED"/>
    <property type="match status" value="1"/>
</dbReference>
<reference evidence="5" key="1">
    <citation type="journal article" date="2021" name="Nat. Microbiol.">
        <title>Cocultivation of an ultrasmall environmental parasitic bacterium with lytic ability against bacteria associated with wastewater foams.</title>
        <authorList>
            <person name="Batinovic S."/>
            <person name="Rose J.J.A."/>
            <person name="Ratcliffe J."/>
            <person name="Seviour R.J."/>
            <person name="Petrovski S."/>
        </authorList>
    </citation>
    <scope>NUCLEOTIDE SEQUENCE</scope>
    <source>
        <strain evidence="5">CON44</strain>
    </source>
</reference>
<dbReference type="AlphaFoldDB" id="A0A857LIV9"/>
<feature type="compositionally biased region" description="Polar residues" evidence="4">
    <location>
        <begin position="8"/>
        <end position="20"/>
    </location>
</feature>
<feature type="region of interest" description="Disordered" evidence="4">
    <location>
        <begin position="1"/>
        <end position="20"/>
    </location>
</feature>
<evidence type="ECO:0000256" key="1">
    <source>
        <dbReference type="ARBA" id="ARBA00023015"/>
    </source>
</evidence>